<dbReference type="Proteomes" id="UP001176806">
    <property type="component" value="Unassembled WGS sequence"/>
</dbReference>
<sequence length="114" mass="13496">MTFIKKNILTFILITNYFVAQSQEGVWINEYTVNTESNQKNNIVSNRLMFKIEKDSLFTFDPAKEEWKGTFEMGFNYLKNGNVLKVPKVGIELEYINDDKLILKKKKKFFILKK</sequence>
<accession>A0ABT8WUE3</accession>
<evidence type="ECO:0008006" key="3">
    <source>
        <dbReference type="Google" id="ProtNLM"/>
    </source>
</evidence>
<dbReference type="RefSeq" id="WP_303304098.1">
    <property type="nucleotide sequence ID" value="NZ_BAABDA010000011.1"/>
</dbReference>
<organism evidence="1 2">
    <name type="scientific">Flavivirga jejuensis</name>
    <dbReference type="NCBI Taxonomy" id="870487"/>
    <lineage>
        <taxon>Bacteria</taxon>
        <taxon>Pseudomonadati</taxon>
        <taxon>Bacteroidota</taxon>
        <taxon>Flavobacteriia</taxon>
        <taxon>Flavobacteriales</taxon>
        <taxon>Flavobacteriaceae</taxon>
        <taxon>Flavivirga</taxon>
    </lineage>
</organism>
<proteinExistence type="predicted"/>
<reference evidence="1" key="1">
    <citation type="submission" date="2023-07" db="EMBL/GenBank/DDBJ databases">
        <title>Two novel species in the genus Flavivirga.</title>
        <authorList>
            <person name="Kwon K."/>
        </authorList>
    </citation>
    <scope>NUCLEOTIDE SEQUENCE</scope>
    <source>
        <strain evidence="1">KACC 14158</strain>
    </source>
</reference>
<name>A0ABT8WUE3_9FLAO</name>
<protein>
    <recommendedName>
        <fullName evidence="3">Lipocalin-like domain-containing protein</fullName>
    </recommendedName>
</protein>
<gene>
    <name evidence="1" type="ORF">Q4Q40_21470</name>
</gene>
<evidence type="ECO:0000313" key="1">
    <source>
        <dbReference type="EMBL" id="MDO5976778.1"/>
    </source>
</evidence>
<keyword evidence="2" id="KW-1185">Reference proteome</keyword>
<evidence type="ECO:0000313" key="2">
    <source>
        <dbReference type="Proteomes" id="UP001176806"/>
    </source>
</evidence>
<comment type="caution">
    <text evidence="1">The sequence shown here is derived from an EMBL/GenBank/DDBJ whole genome shotgun (WGS) entry which is preliminary data.</text>
</comment>
<dbReference type="EMBL" id="JAUOEL010000009">
    <property type="protein sequence ID" value="MDO5976778.1"/>
    <property type="molecule type" value="Genomic_DNA"/>
</dbReference>